<dbReference type="RefSeq" id="XP_024580668.1">
    <property type="nucleotide sequence ID" value="XM_024730386.1"/>
</dbReference>
<reference evidence="2" key="1">
    <citation type="submission" date="2014-09" db="EMBL/GenBank/DDBJ databases">
        <authorList>
            <person name="Sharma Rahul"/>
            <person name="Thines Marco"/>
        </authorList>
    </citation>
    <scope>NUCLEOTIDE SEQUENCE [LARGE SCALE GENOMIC DNA]</scope>
</reference>
<sequence>MVHLYGFLAFPPTSLWDLLRRFLGRPACRTYATRENISIHPSTHTPTLPCCIREESQSDGDTQIDVESTSIMNTSMILSQRDAASSGY</sequence>
<dbReference type="Proteomes" id="UP000054928">
    <property type="component" value="Unassembled WGS sequence"/>
</dbReference>
<accession>A0A0N7L6H6</accession>
<keyword evidence="2" id="KW-1185">Reference proteome</keyword>
<organism evidence="1 2">
    <name type="scientific">Plasmopara halstedii</name>
    <name type="common">Downy mildew of sunflower</name>
    <dbReference type="NCBI Taxonomy" id="4781"/>
    <lineage>
        <taxon>Eukaryota</taxon>
        <taxon>Sar</taxon>
        <taxon>Stramenopiles</taxon>
        <taxon>Oomycota</taxon>
        <taxon>Peronosporomycetes</taxon>
        <taxon>Peronosporales</taxon>
        <taxon>Peronosporaceae</taxon>
        <taxon>Plasmopara</taxon>
    </lineage>
</organism>
<evidence type="ECO:0000313" key="1">
    <source>
        <dbReference type="EMBL" id="CEG44299.1"/>
    </source>
</evidence>
<dbReference type="EMBL" id="CCYD01001186">
    <property type="protein sequence ID" value="CEG44299.1"/>
    <property type="molecule type" value="Genomic_DNA"/>
</dbReference>
<dbReference type="AlphaFoldDB" id="A0A0N7L6H6"/>
<proteinExistence type="predicted"/>
<dbReference type="GeneID" id="36395723"/>
<evidence type="ECO:0000313" key="2">
    <source>
        <dbReference type="Proteomes" id="UP000054928"/>
    </source>
</evidence>
<name>A0A0N7L6H6_PLAHL</name>
<protein>
    <submittedName>
        <fullName evidence="1">Uncharacterized protein</fullName>
    </submittedName>
</protein>